<feature type="coiled-coil region" evidence="4">
    <location>
        <begin position="184"/>
        <end position="211"/>
    </location>
</feature>
<name>A0ABU4G3G9_9BACL</name>
<dbReference type="PRINTS" id="PR00260">
    <property type="entry name" value="CHEMTRNSDUCR"/>
</dbReference>
<evidence type="ECO:0000313" key="8">
    <source>
        <dbReference type="Proteomes" id="UP001280629"/>
    </source>
</evidence>
<keyword evidence="1 3" id="KW-0807">Transducer</keyword>
<keyword evidence="8" id="KW-1185">Reference proteome</keyword>
<dbReference type="SUPFAM" id="SSF58104">
    <property type="entry name" value="Methyl-accepting chemotaxis protein (MCP) signaling domain"/>
    <property type="match status" value="1"/>
</dbReference>
<dbReference type="InterPro" id="IPR004090">
    <property type="entry name" value="Chemotax_Me-accpt_rcpt"/>
</dbReference>
<dbReference type="InterPro" id="IPR004089">
    <property type="entry name" value="MCPsignal_dom"/>
</dbReference>
<reference evidence="7 8" key="1">
    <citation type="submission" date="2023-06" db="EMBL/GenBank/DDBJ databases">
        <title>Sporosarcina sp. nov., isolated from Korean traditional fermented seafood 'Jeotgal'.</title>
        <authorList>
            <person name="Yang A.-I."/>
            <person name="Shin N.-R."/>
        </authorList>
    </citation>
    <scope>NUCLEOTIDE SEQUENCE [LARGE SCALE GENOMIC DNA]</scope>
    <source>
        <strain evidence="7 8">KCTC3840</strain>
    </source>
</reference>
<keyword evidence="4" id="KW-0175">Coiled coil</keyword>
<evidence type="ECO:0000256" key="5">
    <source>
        <dbReference type="SAM" id="Phobius"/>
    </source>
</evidence>
<keyword evidence="5" id="KW-1133">Transmembrane helix</keyword>
<dbReference type="PANTHER" id="PTHR32089:SF112">
    <property type="entry name" value="LYSOZYME-LIKE PROTEIN-RELATED"/>
    <property type="match status" value="1"/>
</dbReference>
<feature type="transmembrane region" description="Helical" evidence="5">
    <location>
        <begin position="43"/>
        <end position="62"/>
    </location>
</feature>
<evidence type="ECO:0000256" key="1">
    <source>
        <dbReference type="ARBA" id="ARBA00023224"/>
    </source>
</evidence>
<dbReference type="Proteomes" id="UP001280629">
    <property type="component" value="Unassembled WGS sequence"/>
</dbReference>
<comment type="similarity">
    <text evidence="2">Belongs to the methyl-accepting chemotaxis (MCP) protein family.</text>
</comment>
<sequence length="490" mass="53630">MTIEQMKQADWLRKNHIMYLGFAIAGGLGLLAQLILQSNSMTILSVAVPFVVGSAFYIAFRITKINWLSQSMPYIVLLSTFAVSLGVIFLSAANLGSIGIIFFLLVLGGIHGRLFIMGTAYVLSLIALLLNSWQFVSPDLVSDSGANLILLHFLSGLILMLVVRQNSKNFSEIERFTLLTETRMKEEEQLAARLDETVEKITANLSKLRDSSEISLVSQREMLTAIHEVSGTSLEQADHISDIAKSSEQTADSVETISDGLSMLVQKATDAGIRAGEGSARIETLKSWIDAFADFFEELTGTFSVLSEKINETNVFAGSIKEITDQTNLLALNASIEAARAGEHGKGFAVVADEIRKLAGLTAMTLFKIDANLSEVNTFNELAVTKLSAGKQQVSEQTEVADSSNTTFTALHEVMNDLQHEMQNFIESFKAISVNSDQVRERTVEFASVIEQSTAAIQELEATLTHLVEEQSENDAYLQETHNEAVSLRG</sequence>
<dbReference type="EMBL" id="JAUBDH010000014">
    <property type="protein sequence ID" value="MDW0111461.1"/>
    <property type="molecule type" value="Genomic_DNA"/>
</dbReference>
<dbReference type="Gene3D" id="1.10.287.950">
    <property type="entry name" value="Methyl-accepting chemotaxis protein"/>
    <property type="match status" value="1"/>
</dbReference>
<feature type="transmembrane region" description="Helical" evidence="5">
    <location>
        <begin position="74"/>
        <end position="107"/>
    </location>
</feature>
<comment type="caution">
    <text evidence="7">The sequence shown here is derived from an EMBL/GenBank/DDBJ whole genome shotgun (WGS) entry which is preliminary data.</text>
</comment>
<protein>
    <submittedName>
        <fullName evidence="7">Methyl-accepting chemotaxis protein</fullName>
    </submittedName>
</protein>
<keyword evidence="5" id="KW-0472">Membrane</keyword>
<organism evidence="7 8">
    <name type="scientific">Sporosarcina aquimarina</name>
    <dbReference type="NCBI Taxonomy" id="114975"/>
    <lineage>
        <taxon>Bacteria</taxon>
        <taxon>Bacillati</taxon>
        <taxon>Bacillota</taxon>
        <taxon>Bacilli</taxon>
        <taxon>Bacillales</taxon>
        <taxon>Caryophanaceae</taxon>
        <taxon>Sporosarcina</taxon>
    </lineage>
</organism>
<dbReference type="SMART" id="SM00283">
    <property type="entry name" value="MA"/>
    <property type="match status" value="1"/>
</dbReference>
<feature type="domain" description="Methyl-accepting transducer" evidence="6">
    <location>
        <begin position="211"/>
        <end position="461"/>
    </location>
</feature>
<evidence type="ECO:0000256" key="3">
    <source>
        <dbReference type="PROSITE-ProRule" id="PRU00284"/>
    </source>
</evidence>
<dbReference type="PANTHER" id="PTHR32089">
    <property type="entry name" value="METHYL-ACCEPTING CHEMOTAXIS PROTEIN MCPB"/>
    <property type="match status" value="1"/>
</dbReference>
<gene>
    <name evidence="7" type="ORF">QT716_15670</name>
</gene>
<dbReference type="RefSeq" id="WP_317937126.1">
    <property type="nucleotide sequence ID" value="NZ_JAUBDH010000014.1"/>
</dbReference>
<evidence type="ECO:0000259" key="6">
    <source>
        <dbReference type="PROSITE" id="PS50111"/>
    </source>
</evidence>
<evidence type="ECO:0000256" key="4">
    <source>
        <dbReference type="SAM" id="Coils"/>
    </source>
</evidence>
<keyword evidence="5" id="KW-0812">Transmembrane</keyword>
<feature type="transmembrane region" description="Helical" evidence="5">
    <location>
        <begin position="145"/>
        <end position="163"/>
    </location>
</feature>
<evidence type="ECO:0000256" key="2">
    <source>
        <dbReference type="ARBA" id="ARBA00029447"/>
    </source>
</evidence>
<feature type="transmembrane region" description="Helical" evidence="5">
    <location>
        <begin position="114"/>
        <end position="133"/>
    </location>
</feature>
<evidence type="ECO:0000313" key="7">
    <source>
        <dbReference type="EMBL" id="MDW0111461.1"/>
    </source>
</evidence>
<dbReference type="Pfam" id="PF00015">
    <property type="entry name" value="MCPsignal"/>
    <property type="match status" value="1"/>
</dbReference>
<feature type="transmembrane region" description="Helical" evidence="5">
    <location>
        <begin position="16"/>
        <end position="36"/>
    </location>
</feature>
<accession>A0ABU4G3G9</accession>
<dbReference type="PROSITE" id="PS50111">
    <property type="entry name" value="CHEMOTAXIS_TRANSDUC_2"/>
    <property type="match status" value="1"/>
</dbReference>
<proteinExistence type="inferred from homology"/>